<dbReference type="AlphaFoldDB" id="A0A3P7DRN9"/>
<keyword evidence="1" id="KW-1133">Transmembrane helix</keyword>
<proteinExistence type="predicted"/>
<dbReference type="Proteomes" id="UP000270924">
    <property type="component" value="Unassembled WGS sequence"/>
</dbReference>
<dbReference type="EMBL" id="UYWW01003334">
    <property type="protein sequence ID" value="VDM12660.1"/>
    <property type="molecule type" value="Genomic_DNA"/>
</dbReference>
<gene>
    <name evidence="2" type="ORF">WBA_LOCUS6046</name>
</gene>
<keyword evidence="1" id="KW-0812">Transmembrane</keyword>
<dbReference type="InParanoid" id="A0A3P7DRN9"/>
<keyword evidence="1" id="KW-0472">Membrane</keyword>
<organism evidence="2 3">
    <name type="scientific">Wuchereria bancrofti</name>
    <dbReference type="NCBI Taxonomy" id="6293"/>
    <lineage>
        <taxon>Eukaryota</taxon>
        <taxon>Metazoa</taxon>
        <taxon>Ecdysozoa</taxon>
        <taxon>Nematoda</taxon>
        <taxon>Chromadorea</taxon>
        <taxon>Rhabditida</taxon>
        <taxon>Spirurina</taxon>
        <taxon>Spiruromorpha</taxon>
        <taxon>Filarioidea</taxon>
        <taxon>Onchocercidae</taxon>
        <taxon>Wuchereria</taxon>
    </lineage>
</organism>
<sequence length="92" mass="10514">MIGPNIRYAPVYNKGYNKSYGFSVWFFTSVLIRIYANIITSAFSNAYKEDAKAVVVVVQLKARNWVGLRGQLVSHLRSANTTQLTVGHWEMW</sequence>
<name>A0A3P7DRN9_WUCBA</name>
<keyword evidence="3" id="KW-1185">Reference proteome</keyword>
<accession>A0A3P7DRN9</accession>
<feature type="transmembrane region" description="Helical" evidence="1">
    <location>
        <begin position="20"/>
        <end position="38"/>
    </location>
</feature>
<evidence type="ECO:0000313" key="3">
    <source>
        <dbReference type="Proteomes" id="UP000270924"/>
    </source>
</evidence>
<reference evidence="2 3" key="1">
    <citation type="submission" date="2018-11" db="EMBL/GenBank/DDBJ databases">
        <authorList>
            <consortium name="Pathogen Informatics"/>
        </authorList>
    </citation>
    <scope>NUCLEOTIDE SEQUENCE [LARGE SCALE GENOMIC DNA]</scope>
</reference>
<evidence type="ECO:0000256" key="1">
    <source>
        <dbReference type="SAM" id="Phobius"/>
    </source>
</evidence>
<protein>
    <submittedName>
        <fullName evidence="2">Uncharacterized protein</fullName>
    </submittedName>
</protein>
<evidence type="ECO:0000313" key="2">
    <source>
        <dbReference type="EMBL" id="VDM12660.1"/>
    </source>
</evidence>